<sequence length="122" mass="14095">MTDIPVLDERALEEDPHAEYDRLARAQMTEKQLADLEEMPNRVTFLSMDQLKEVAVDARKTCDEVKAIAMETIEDGVETELQAQLLRRSMAAEYLWRRICLILADEFQRRRTGVAPRAKAMN</sequence>
<dbReference type="RefSeq" id="WP_095487211.1">
    <property type="nucleotide sequence ID" value="NZ_CP088151.1"/>
</dbReference>
<name>A0AB36R416_9HYPH</name>
<dbReference type="AlphaFoldDB" id="A0AB36R416"/>
<reference evidence="2" key="1">
    <citation type="submission" date="2017-08" db="EMBL/GenBank/DDBJ databases">
        <title>Mesorhizobium wenxinae sp. nov., a novel rhizobial species isolated from root nodules of chickpea (Cicer arietinum L.).</title>
        <authorList>
            <person name="Zhang J."/>
        </authorList>
    </citation>
    <scope>NUCLEOTIDE SEQUENCE [LARGE SCALE GENOMIC DNA]</scope>
    <source>
        <strain evidence="2">USDA 3392</strain>
    </source>
</reference>
<proteinExistence type="predicted"/>
<organism evidence="1 2">
    <name type="scientific">Mesorhizobium mediterraneum</name>
    <dbReference type="NCBI Taxonomy" id="43617"/>
    <lineage>
        <taxon>Bacteria</taxon>
        <taxon>Pseudomonadati</taxon>
        <taxon>Pseudomonadota</taxon>
        <taxon>Alphaproteobacteria</taxon>
        <taxon>Hyphomicrobiales</taxon>
        <taxon>Phyllobacteriaceae</taxon>
        <taxon>Mesorhizobium</taxon>
    </lineage>
</organism>
<dbReference type="EMBL" id="NPKI01000032">
    <property type="protein sequence ID" value="PAP99492.1"/>
    <property type="molecule type" value="Genomic_DNA"/>
</dbReference>
<dbReference type="Proteomes" id="UP000216215">
    <property type="component" value="Unassembled WGS sequence"/>
</dbReference>
<accession>A0AB36R416</accession>
<protein>
    <submittedName>
        <fullName evidence="1">Uncharacterized protein</fullName>
    </submittedName>
</protein>
<comment type="caution">
    <text evidence="1">The sequence shown here is derived from an EMBL/GenBank/DDBJ whole genome shotgun (WGS) entry which is preliminary data.</text>
</comment>
<evidence type="ECO:0000313" key="1">
    <source>
        <dbReference type="EMBL" id="PAP99492.1"/>
    </source>
</evidence>
<evidence type="ECO:0000313" key="2">
    <source>
        <dbReference type="Proteomes" id="UP000216215"/>
    </source>
</evidence>
<keyword evidence="2" id="KW-1185">Reference proteome</keyword>
<gene>
    <name evidence="1" type="ORF">CIT25_24145</name>
</gene>